<dbReference type="PIRSF" id="PIRSF016557">
    <property type="entry name" value="Caps_synth_CpsB"/>
    <property type="match status" value="1"/>
</dbReference>
<organism evidence="5">
    <name type="scientific">candidate division WOR-3 bacterium</name>
    <dbReference type="NCBI Taxonomy" id="2052148"/>
    <lineage>
        <taxon>Bacteria</taxon>
        <taxon>Bacteria division WOR-3</taxon>
    </lineage>
</organism>
<dbReference type="EMBL" id="DTHG01000013">
    <property type="protein sequence ID" value="HGW91133.1"/>
    <property type="molecule type" value="Genomic_DNA"/>
</dbReference>
<comment type="caution">
    <text evidence="5">The sequence shown here is derived from an EMBL/GenBank/DDBJ whole genome shotgun (WGS) entry which is preliminary data.</text>
</comment>
<dbReference type="GO" id="GO:0004725">
    <property type="term" value="F:protein tyrosine phosphatase activity"/>
    <property type="evidence" value="ECO:0007669"/>
    <property type="project" value="UniProtKB-EC"/>
</dbReference>
<dbReference type="SUPFAM" id="SSF89550">
    <property type="entry name" value="PHP domain-like"/>
    <property type="match status" value="1"/>
</dbReference>
<gene>
    <name evidence="5" type="ORF">ENV67_01150</name>
</gene>
<evidence type="ECO:0000256" key="3">
    <source>
        <dbReference type="ARBA" id="ARBA00022801"/>
    </source>
</evidence>
<evidence type="ECO:0000256" key="2">
    <source>
        <dbReference type="ARBA" id="ARBA00013064"/>
    </source>
</evidence>
<proteinExistence type="inferred from homology"/>
<dbReference type="EC" id="3.1.3.48" evidence="2"/>
<sequence>MIDIHSHILPSVDDGPKTIEESRRILKMMKEQGIKKVIQTTHINDSNKDVDRKKILRLIDELKDEMEIIEGYEVNLSHITKDYDKYTINGGGYILVEFSPLTPFSIILKMCENLKNKGFSPVIAHIERFTRKIDDLKSLKDNNILLQVNAETFLNDRFYKKIVLKDLIDFIGSDFHPDRKLLMKDAKDELNRYDCLLADKIFNINPKIILKKEEE</sequence>
<dbReference type="Gene3D" id="3.20.20.140">
    <property type="entry name" value="Metal-dependent hydrolases"/>
    <property type="match status" value="1"/>
</dbReference>
<name>A0A7C4U684_UNCW3</name>
<dbReference type="Pfam" id="PF19567">
    <property type="entry name" value="CpsB_CapC"/>
    <property type="match status" value="1"/>
</dbReference>
<comment type="similarity">
    <text evidence="1">Belongs to the metallo-dependent hydrolases superfamily. CpsB/CapC family.</text>
</comment>
<protein>
    <recommendedName>
        <fullName evidence="2">protein-tyrosine-phosphatase</fullName>
        <ecNumber evidence="2">3.1.3.48</ecNumber>
    </recommendedName>
</protein>
<dbReference type="GO" id="GO:0030145">
    <property type="term" value="F:manganese ion binding"/>
    <property type="evidence" value="ECO:0007669"/>
    <property type="project" value="InterPro"/>
</dbReference>
<dbReference type="InterPro" id="IPR016195">
    <property type="entry name" value="Pol/histidinol_Pase-like"/>
</dbReference>
<accession>A0A7C4U684</accession>
<evidence type="ECO:0000313" key="5">
    <source>
        <dbReference type="EMBL" id="HGW91133.1"/>
    </source>
</evidence>
<comment type="catalytic activity">
    <reaction evidence="4">
        <text>O-phospho-L-tyrosyl-[protein] + H2O = L-tyrosyl-[protein] + phosphate</text>
        <dbReference type="Rhea" id="RHEA:10684"/>
        <dbReference type="Rhea" id="RHEA-COMP:10136"/>
        <dbReference type="Rhea" id="RHEA-COMP:20101"/>
        <dbReference type="ChEBI" id="CHEBI:15377"/>
        <dbReference type="ChEBI" id="CHEBI:43474"/>
        <dbReference type="ChEBI" id="CHEBI:46858"/>
        <dbReference type="ChEBI" id="CHEBI:61978"/>
        <dbReference type="EC" id="3.1.3.48"/>
    </reaction>
</comment>
<reference evidence="5" key="1">
    <citation type="journal article" date="2020" name="mSystems">
        <title>Genome- and Community-Level Interaction Insights into Carbon Utilization and Element Cycling Functions of Hydrothermarchaeota in Hydrothermal Sediment.</title>
        <authorList>
            <person name="Zhou Z."/>
            <person name="Liu Y."/>
            <person name="Xu W."/>
            <person name="Pan J."/>
            <person name="Luo Z.H."/>
            <person name="Li M."/>
        </authorList>
    </citation>
    <scope>NUCLEOTIDE SEQUENCE [LARGE SCALE GENOMIC DNA]</scope>
    <source>
        <strain evidence="5">SpSt-780</strain>
    </source>
</reference>
<evidence type="ECO:0000256" key="4">
    <source>
        <dbReference type="ARBA" id="ARBA00051722"/>
    </source>
</evidence>
<dbReference type="PANTHER" id="PTHR39181:SF1">
    <property type="entry name" value="TYROSINE-PROTEIN PHOSPHATASE YWQE"/>
    <property type="match status" value="1"/>
</dbReference>
<dbReference type="InterPro" id="IPR016667">
    <property type="entry name" value="Caps_polysacc_synth_CpsB/CapC"/>
</dbReference>
<evidence type="ECO:0000256" key="1">
    <source>
        <dbReference type="ARBA" id="ARBA00005750"/>
    </source>
</evidence>
<dbReference type="PANTHER" id="PTHR39181">
    <property type="entry name" value="TYROSINE-PROTEIN PHOSPHATASE YWQE"/>
    <property type="match status" value="1"/>
</dbReference>
<keyword evidence="3" id="KW-0378">Hydrolase</keyword>
<dbReference type="AlphaFoldDB" id="A0A7C4U684"/>